<feature type="compositionally biased region" description="Basic and acidic residues" evidence="1">
    <location>
        <begin position="1"/>
        <end position="10"/>
    </location>
</feature>
<comment type="caution">
    <text evidence="2">The sequence shown here is derived from an EMBL/GenBank/DDBJ whole genome shotgun (WGS) entry which is preliminary data.</text>
</comment>
<proteinExistence type="predicted"/>
<sequence length="108" mass="12184">MRRTGRDGRRPPQHLSAVPSTRAYAKENRPSRNKFHCVACGHYAHADTVGALNILRAGLVRREAQPAWREAPTLGSGRSHKHRRVRAVLCCVGQRRVPQLVERHLPPD</sequence>
<dbReference type="Proteomes" id="UP001589710">
    <property type="component" value="Unassembled WGS sequence"/>
</dbReference>
<organism evidence="2 3">
    <name type="scientific">Streptomyces yanii</name>
    <dbReference type="NCBI Taxonomy" id="78510"/>
    <lineage>
        <taxon>Bacteria</taxon>
        <taxon>Bacillati</taxon>
        <taxon>Actinomycetota</taxon>
        <taxon>Actinomycetes</taxon>
        <taxon>Kitasatosporales</taxon>
        <taxon>Streptomycetaceae</taxon>
        <taxon>Streptomyces</taxon>
    </lineage>
</organism>
<evidence type="ECO:0000313" key="2">
    <source>
        <dbReference type="EMBL" id="MFB9574951.1"/>
    </source>
</evidence>
<dbReference type="RefSeq" id="WP_345519543.1">
    <property type="nucleotide sequence ID" value="NZ_JBHMCG010000097.1"/>
</dbReference>
<gene>
    <name evidence="2" type="ORF">ACFFTL_22345</name>
</gene>
<accession>A0ABV5RCY8</accession>
<feature type="region of interest" description="Disordered" evidence="1">
    <location>
        <begin position="1"/>
        <end position="30"/>
    </location>
</feature>
<name>A0ABV5RCY8_9ACTN</name>
<reference evidence="2 3" key="1">
    <citation type="submission" date="2024-09" db="EMBL/GenBank/DDBJ databases">
        <authorList>
            <person name="Sun Q."/>
            <person name="Mori K."/>
        </authorList>
    </citation>
    <scope>NUCLEOTIDE SEQUENCE [LARGE SCALE GENOMIC DNA]</scope>
    <source>
        <strain evidence="2 3">JCM 3331</strain>
    </source>
</reference>
<keyword evidence="3" id="KW-1185">Reference proteome</keyword>
<evidence type="ECO:0000256" key="1">
    <source>
        <dbReference type="SAM" id="MobiDB-lite"/>
    </source>
</evidence>
<dbReference type="EMBL" id="JBHMCG010000097">
    <property type="protein sequence ID" value="MFB9574951.1"/>
    <property type="molecule type" value="Genomic_DNA"/>
</dbReference>
<evidence type="ECO:0000313" key="3">
    <source>
        <dbReference type="Proteomes" id="UP001589710"/>
    </source>
</evidence>
<protein>
    <submittedName>
        <fullName evidence="2">Zinc ribbon domain-containing protein</fullName>
    </submittedName>
</protein>